<dbReference type="Proteomes" id="UP000516105">
    <property type="component" value="Chromosome"/>
</dbReference>
<evidence type="ECO:0000259" key="1">
    <source>
        <dbReference type="Pfam" id="PF21746"/>
    </source>
</evidence>
<dbReference type="InterPro" id="IPR049221">
    <property type="entry name" value="DUF6869"/>
</dbReference>
<evidence type="ECO:0000313" key="3">
    <source>
        <dbReference type="Proteomes" id="UP000516105"/>
    </source>
</evidence>
<name>A0ABX6T806_9SPHN</name>
<sequence>MPDKRYSDELEHALARHDTDEMIQQLDAYAAYFAAGEGEWTDDFSEIITCHSDDPEKALAYVALGASRSDEPVFLAQLACGPLEDVLRDPSSELLARIVAEARKSARFRWLLSHPFKVAVSDEAWAAIERFRMTGPHEEPSPDSLPPRSS</sequence>
<dbReference type="EMBL" id="CP060782">
    <property type="protein sequence ID" value="QNP45556.1"/>
    <property type="molecule type" value="Genomic_DNA"/>
</dbReference>
<proteinExistence type="predicted"/>
<reference evidence="2 3" key="1">
    <citation type="submission" date="2020-08" db="EMBL/GenBank/DDBJ databases">
        <title>Genome sequence of Sphingomonas sediminicola KACC 15039T.</title>
        <authorList>
            <person name="Hyun D.-W."/>
            <person name="Bae J.-W."/>
        </authorList>
    </citation>
    <scope>NUCLEOTIDE SEQUENCE [LARGE SCALE GENOMIC DNA]</scope>
    <source>
        <strain evidence="2 3">KACC 15039</strain>
    </source>
</reference>
<evidence type="ECO:0000313" key="2">
    <source>
        <dbReference type="EMBL" id="QNP45556.1"/>
    </source>
</evidence>
<protein>
    <recommendedName>
        <fullName evidence="1">DUF6869 domain-containing protein</fullName>
    </recommendedName>
</protein>
<gene>
    <name evidence="2" type="ORF">H9L14_13535</name>
</gene>
<feature type="domain" description="DUF6869" evidence="1">
    <location>
        <begin position="39"/>
        <end position="132"/>
    </location>
</feature>
<organism evidence="2 3">
    <name type="scientific">Sphingomonas sediminicola</name>
    <dbReference type="NCBI Taxonomy" id="386874"/>
    <lineage>
        <taxon>Bacteria</taxon>
        <taxon>Pseudomonadati</taxon>
        <taxon>Pseudomonadota</taxon>
        <taxon>Alphaproteobacteria</taxon>
        <taxon>Sphingomonadales</taxon>
        <taxon>Sphingomonadaceae</taxon>
        <taxon>Sphingomonas</taxon>
    </lineage>
</organism>
<accession>A0ABX6T806</accession>
<dbReference type="Pfam" id="PF21746">
    <property type="entry name" value="DUF6869"/>
    <property type="match status" value="1"/>
</dbReference>
<dbReference type="RefSeq" id="WP_187708511.1">
    <property type="nucleotide sequence ID" value="NZ_CP060782.1"/>
</dbReference>
<keyword evidence="3" id="KW-1185">Reference proteome</keyword>